<dbReference type="AlphaFoldDB" id="A0A1G2MZM9"/>
<evidence type="ECO:0000313" key="2">
    <source>
        <dbReference type="Proteomes" id="UP000178089"/>
    </source>
</evidence>
<evidence type="ECO:0000313" key="1">
    <source>
        <dbReference type="EMBL" id="OHA29294.1"/>
    </source>
</evidence>
<proteinExistence type="predicted"/>
<dbReference type="EMBL" id="MHRT01000005">
    <property type="protein sequence ID" value="OHA29294.1"/>
    <property type="molecule type" value="Genomic_DNA"/>
</dbReference>
<comment type="caution">
    <text evidence="1">The sequence shown here is derived from an EMBL/GenBank/DDBJ whole genome shotgun (WGS) entry which is preliminary data.</text>
</comment>
<reference evidence="1 2" key="1">
    <citation type="journal article" date="2016" name="Nat. Commun.">
        <title>Thousands of microbial genomes shed light on interconnected biogeochemical processes in an aquifer system.</title>
        <authorList>
            <person name="Anantharaman K."/>
            <person name="Brown C.T."/>
            <person name="Hug L.A."/>
            <person name="Sharon I."/>
            <person name="Castelle C.J."/>
            <person name="Probst A.J."/>
            <person name="Thomas B.C."/>
            <person name="Singh A."/>
            <person name="Wilkins M.J."/>
            <person name="Karaoz U."/>
            <person name="Brodie E.L."/>
            <person name="Williams K.H."/>
            <person name="Hubbard S.S."/>
            <person name="Banfield J.F."/>
        </authorList>
    </citation>
    <scope>NUCLEOTIDE SEQUENCE [LARGE SCALE GENOMIC DNA]</scope>
</reference>
<organism evidence="1 2">
    <name type="scientific">Candidatus Taylorbacteria bacterium RIFCSPHIGHO2_12_FULL_45_16</name>
    <dbReference type="NCBI Taxonomy" id="1802315"/>
    <lineage>
        <taxon>Bacteria</taxon>
        <taxon>Candidatus Tayloriibacteriota</taxon>
    </lineage>
</organism>
<accession>A0A1G2MZM9</accession>
<dbReference type="Proteomes" id="UP000178089">
    <property type="component" value="Unassembled WGS sequence"/>
</dbReference>
<sequence>MFGENAPQVRAVQHGKILFDHHQVDGQFLGNVFAEFARAPLQVGKIQNRHLLLAVLLDDGRQLRRQIGKLLIYLRSLRRCGATQNQDDEWLHSS</sequence>
<gene>
    <name evidence="1" type="ORF">A3F51_01625</name>
</gene>
<protein>
    <submittedName>
        <fullName evidence="1">Uncharacterized protein</fullName>
    </submittedName>
</protein>
<name>A0A1G2MZM9_9BACT</name>